<keyword evidence="3" id="KW-0378">Hydrolase</keyword>
<dbReference type="PROSITE" id="PS00139">
    <property type="entry name" value="THIOL_PROTEASE_CYS"/>
    <property type="match status" value="1"/>
</dbReference>
<feature type="chain" id="PRO_5031213877" description="Peptidase C1A papain C-terminal domain-containing protein" evidence="7">
    <location>
        <begin position="19"/>
        <end position="375"/>
    </location>
</feature>
<evidence type="ECO:0000256" key="5">
    <source>
        <dbReference type="ARBA" id="ARBA00023145"/>
    </source>
</evidence>
<evidence type="ECO:0000259" key="8">
    <source>
        <dbReference type="SMART" id="SM00645"/>
    </source>
</evidence>
<feature type="domain" description="Peptidase C1A papain C-terminal" evidence="8">
    <location>
        <begin position="153"/>
        <end position="373"/>
    </location>
</feature>
<dbReference type="PANTHER" id="PTHR12411">
    <property type="entry name" value="CYSTEINE PROTEASE FAMILY C1-RELATED"/>
    <property type="match status" value="1"/>
</dbReference>
<dbReference type="PROSITE" id="PS00639">
    <property type="entry name" value="THIOL_PROTEASE_HIS"/>
    <property type="match status" value="1"/>
</dbReference>
<keyword evidence="4" id="KW-0788">Thiol protease</keyword>
<dbReference type="EMBL" id="HBGO01011864">
    <property type="protein sequence ID" value="CAD9332477.1"/>
    <property type="molecule type" value="Transcribed_RNA"/>
</dbReference>
<dbReference type="InterPro" id="IPR000169">
    <property type="entry name" value="Pept_cys_AS"/>
</dbReference>
<dbReference type="Pfam" id="PF08246">
    <property type="entry name" value="Inhibitor_I29"/>
    <property type="match status" value="1"/>
</dbReference>
<dbReference type="SMART" id="SM00848">
    <property type="entry name" value="Inhibitor_I29"/>
    <property type="match status" value="1"/>
</dbReference>
<evidence type="ECO:0000256" key="4">
    <source>
        <dbReference type="ARBA" id="ARBA00022807"/>
    </source>
</evidence>
<dbReference type="InterPro" id="IPR039417">
    <property type="entry name" value="Peptidase_C1A_papain-like"/>
</dbReference>
<evidence type="ECO:0000256" key="6">
    <source>
        <dbReference type="ARBA" id="ARBA00023157"/>
    </source>
</evidence>
<dbReference type="FunFam" id="3.90.70.10:FF:000006">
    <property type="entry name" value="Cathepsin S"/>
    <property type="match status" value="1"/>
</dbReference>
<evidence type="ECO:0000256" key="1">
    <source>
        <dbReference type="ARBA" id="ARBA00008455"/>
    </source>
</evidence>
<gene>
    <name evidence="10" type="ORF">OSIN01602_LOCUS6633</name>
</gene>
<organism evidence="10">
    <name type="scientific">Trieres chinensis</name>
    <name type="common">Marine centric diatom</name>
    <name type="synonym">Odontella sinensis</name>
    <dbReference type="NCBI Taxonomy" id="1514140"/>
    <lineage>
        <taxon>Eukaryota</taxon>
        <taxon>Sar</taxon>
        <taxon>Stramenopiles</taxon>
        <taxon>Ochrophyta</taxon>
        <taxon>Bacillariophyta</taxon>
        <taxon>Mediophyceae</taxon>
        <taxon>Biddulphiophycidae</taxon>
        <taxon>Eupodiscales</taxon>
        <taxon>Parodontellaceae</taxon>
        <taxon>Trieres</taxon>
    </lineage>
</organism>
<dbReference type="InterPro" id="IPR038765">
    <property type="entry name" value="Papain-like_cys_pep_sf"/>
</dbReference>
<dbReference type="Pfam" id="PF00112">
    <property type="entry name" value="Peptidase_C1"/>
    <property type="match status" value="1"/>
</dbReference>
<dbReference type="InterPro" id="IPR013201">
    <property type="entry name" value="Prot_inhib_I29"/>
</dbReference>
<dbReference type="InterPro" id="IPR025660">
    <property type="entry name" value="Pept_his_AS"/>
</dbReference>
<dbReference type="SMART" id="SM00645">
    <property type="entry name" value="Pept_C1"/>
    <property type="match status" value="1"/>
</dbReference>
<dbReference type="PRINTS" id="PR00705">
    <property type="entry name" value="PAPAIN"/>
</dbReference>
<evidence type="ECO:0000256" key="2">
    <source>
        <dbReference type="ARBA" id="ARBA00022670"/>
    </source>
</evidence>
<sequence>MMFGRFTLCFLFAAGASAATETGTNFLRASYDNGSDMEARLVLMKGQFLEWAKKHGKEYVDDAEETARRLRVWMENHEFIEKHNSQIPKPSYSLGHNQFSDMTNEEYKKMHFLGEFSPGVDTSKRDKKYAQEKLIFNGEVADDAHLADLEKKHPKSVDWIEKGAVTPVKNQGACGSCWAFSAIGALEGAHFIKTGELVSLSEQELVDCDIHDKGCSGGLMDIAFEFDEKGRGICKEEDYPYEAKRHTSCNTECEPVADTLVKTFTDITPGDSKALKASIALQPTSIAIQADQMVFQFYKGGVLANDECGKDARIDHGVLVVGYGKDDETGMQYWMVKNSWGESWGEKGYIKLARNSENRYGTCAILRLPSRPEVV</sequence>
<keyword evidence="2" id="KW-0645">Protease</keyword>
<evidence type="ECO:0000259" key="9">
    <source>
        <dbReference type="SMART" id="SM00848"/>
    </source>
</evidence>
<dbReference type="CDD" id="cd02248">
    <property type="entry name" value="Peptidase_C1A"/>
    <property type="match status" value="1"/>
</dbReference>
<evidence type="ECO:0008006" key="11">
    <source>
        <dbReference type="Google" id="ProtNLM"/>
    </source>
</evidence>
<dbReference type="GO" id="GO:0006508">
    <property type="term" value="P:proteolysis"/>
    <property type="evidence" value="ECO:0007669"/>
    <property type="project" value="UniProtKB-KW"/>
</dbReference>
<reference evidence="10" key="1">
    <citation type="submission" date="2021-01" db="EMBL/GenBank/DDBJ databases">
        <authorList>
            <person name="Corre E."/>
            <person name="Pelletier E."/>
            <person name="Niang G."/>
            <person name="Scheremetjew M."/>
            <person name="Finn R."/>
            <person name="Kale V."/>
            <person name="Holt S."/>
            <person name="Cochrane G."/>
            <person name="Meng A."/>
            <person name="Brown T."/>
            <person name="Cohen L."/>
        </authorList>
    </citation>
    <scope>NUCLEOTIDE SEQUENCE</scope>
    <source>
        <strain evidence="10">Grunow 1884</strain>
    </source>
</reference>
<feature type="signal peptide" evidence="7">
    <location>
        <begin position="1"/>
        <end position="18"/>
    </location>
</feature>
<accession>A0A7S1Z9J8</accession>
<evidence type="ECO:0000256" key="7">
    <source>
        <dbReference type="SAM" id="SignalP"/>
    </source>
</evidence>
<dbReference type="GO" id="GO:0008234">
    <property type="term" value="F:cysteine-type peptidase activity"/>
    <property type="evidence" value="ECO:0007669"/>
    <property type="project" value="UniProtKB-KW"/>
</dbReference>
<dbReference type="InterPro" id="IPR013128">
    <property type="entry name" value="Peptidase_C1A"/>
</dbReference>
<evidence type="ECO:0000256" key="3">
    <source>
        <dbReference type="ARBA" id="ARBA00022801"/>
    </source>
</evidence>
<dbReference type="AlphaFoldDB" id="A0A7S1Z9J8"/>
<comment type="similarity">
    <text evidence="1">Belongs to the peptidase C1 family.</text>
</comment>
<dbReference type="Gene3D" id="3.90.70.10">
    <property type="entry name" value="Cysteine proteinases"/>
    <property type="match status" value="1"/>
</dbReference>
<protein>
    <recommendedName>
        <fullName evidence="11">Peptidase C1A papain C-terminal domain-containing protein</fullName>
    </recommendedName>
</protein>
<keyword evidence="7" id="KW-0732">Signal</keyword>
<keyword evidence="6" id="KW-1015">Disulfide bond</keyword>
<feature type="domain" description="Cathepsin propeptide inhibitor" evidence="9">
    <location>
        <begin position="48"/>
        <end position="107"/>
    </location>
</feature>
<keyword evidence="5" id="KW-0865">Zymogen</keyword>
<dbReference type="InterPro" id="IPR000668">
    <property type="entry name" value="Peptidase_C1A_C"/>
</dbReference>
<dbReference type="SUPFAM" id="SSF54001">
    <property type="entry name" value="Cysteine proteinases"/>
    <property type="match status" value="1"/>
</dbReference>
<name>A0A7S1Z9J8_TRICV</name>
<proteinExistence type="inferred from homology"/>
<evidence type="ECO:0000313" key="10">
    <source>
        <dbReference type="EMBL" id="CAD9332477.1"/>
    </source>
</evidence>